<reference evidence="1 2" key="1">
    <citation type="journal article" date="2018" name="Nat. Biotechnol.">
        <title>A standardized bacterial taxonomy based on genome phylogeny substantially revises the tree of life.</title>
        <authorList>
            <person name="Parks D.H."/>
            <person name="Chuvochina M."/>
            <person name="Waite D.W."/>
            <person name="Rinke C."/>
            <person name="Skarshewski A."/>
            <person name="Chaumeil P.A."/>
            <person name="Hugenholtz P."/>
        </authorList>
    </citation>
    <scope>NUCLEOTIDE SEQUENCE [LARGE SCALE GENOMIC DNA]</scope>
    <source>
        <strain evidence="1">UBA10707</strain>
    </source>
</reference>
<evidence type="ECO:0000313" key="2">
    <source>
        <dbReference type="Proteomes" id="UP000264036"/>
    </source>
</evidence>
<dbReference type="AlphaFoldDB" id="A0A356LDG6"/>
<accession>A0A356LDG6</accession>
<dbReference type="Proteomes" id="UP000264036">
    <property type="component" value="Unassembled WGS sequence"/>
</dbReference>
<organism evidence="1 2">
    <name type="scientific">Advenella kashmirensis</name>
    <dbReference type="NCBI Taxonomy" id="310575"/>
    <lineage>
        <taxon>Bacteria</taxon>
        <taxon>Pseudomonadati</taxon>
        <taxon>Pseudomonadota</taxon>
        <taxon>Betaproteobacteria</taxon>
        <taxon>Burkholderiales</taxon>
        <taxon>Alcaligenaceae</taxon>
    </lineage>
</organism>
<dbReference type="EMBL" id="DOEK01000006">
    <property type="protein sequence ID" value="HBP28601.1"/>
    <property type="molecule type" value="Genomic_DNA"/>
</dbReference>
<comment type="caution">
    <text evidence="1">The sequence shown here is derived from an EMBL/GenBank/DDBJ whole genome shotgun (WGS) entry which is preliminary data.</text>
</comment>
<evidence type="ECO:0000313" key="1">
    <source>
        <dbReference type="EMBL" id="HBP28601.1"/>
    </source>
</evidence>
<protein>
    <submittedName>
        <fullName evidence="1">Uncharacterized protein</fullName>
    </submittedName>
</protein>
<sequence length="111" mass="12942">MVIFQIANFDFNCVLESQLKVHDQLVSDGALSSSDFLKMQIVFRKANVYNALRLARKFPERIACEQALWARYSCSLNCPASTRFVRLFSRLPDMALVKQQKRLIGYRERFC</sequence>
<gene>
    <name evidence="1" type="ORF">DD666_04210</name>
</gene>
<name>A0A356LDG6_9BURK</name>
<proteinExistence type="predicted"/>